<dbReference type="Proteomes" id="UP000715965">
    <property type="component" value="Unassembled WGS sequence"/>
</dbReference>
<accession>A0ABR9SBE2</accession>
<dbReference type="RefSeq" id="WP_193779220.1">
    <property type="nucleotide sequence ID" value="NZ_JADDOJ010000009.1"/>
</dbReference>
<keyword evidence="1" id="KW-1133">Transmembrane helix</keyword>
<proteinExistence type="predicted"/>
<evidence type="ECO:0000256" key="1">
    <source>
        <dbReference type="SAM" id="Phobius"/>
    </source>
</evidence>
<comment type="caution">
    <text evidence="2">The sequence shown here is derived from an EMBL/GenBank/DDBJ whole genome shotgun (WGS) entry which is preliminary data.</text>
</comment>
<keyword evidence="3" id="KW-1185">Reference proteome</keyword>
<protein>
    <submittedName>
        <fullName evidence="2">Uncharacterized protein</fullName>
    </submittedName>
</protein>
<keyword evidence="1" id="KW-0472">Membrane</keyword>
<sequence>MNFERLYQQRRQREVEEMLKKGIALSVAVGLLVGLIAVLWDSFLRTTLLR</sequence>
<name>A0ABR9SBE2_9BURK</name>
<feature type="transmembrane region" description="Helical" evidence="1">
    <location>
        <begin position="21"/>
        <end position="40"/>
    </location>
</feature>
<evidence type="ECO:0000313" key="3">
    <source>
        <dbReference type="Proteomes" id="UP000715965"/>
    </source>
</evidence>
<dbReference type="EMBL" id="JADDOJ010000009">
    <property type="protein sequence ID" value="MBE7939669.1"/>
    <property type="molecule type" value="Genomic_DNA"/>
</dbReference>
<gene>
    <name evidence="2" type="ORF">IM725_03660</name>
</gene>
<organism evidence="2 3">
    <name type="scientific">Ramlibacter aquaticus</name>
    <dbReference type="NCBI Taxonomy" id="2780094"/>
    <lineage>
        <taxon>Bacteria</taxon>
        <taxon>Pseudomonadati</taxon>
        <taxon>Pseudomonadota</taxon>
        <taxon>Betaproteobacteria</taxon>
        <taxon>Burkholderiales</taxon>
        <taxon>Comamonadaceae</taxon>
        <taxon>Ramlibacter</taxon>
    </lineage>
</organism>
<reference evidence="2 3" key="1">
    <citation type="submission" date="2020-10" db="EMBL/GenBank/DDBJ databases">
        <title>Draft genome of Ramlibacter aquaticus LMG 30558.</title>
        <authorList>
            <person name="Props R."/>
        </authorList>
    </citation>
    <scope>NUCLEOTIDE SEQUENCE [LARGE SCALE GENOMIC DNA]</scope>
    <source>
        <strain evidence="2 3">LMG 30558</strain>
    </source>
</reference>
<keyword evidence="1" id="KW-0812">Transmembrane</keyword>
<evidence type="ECO:0000313" key="2">
    <source>
        <dbReference type="EMBL" id="MBE7939669.1"/>
    </source>
</evidence>